<dbReference type="NCBIfam" id="TIGR00254">
    <property type="entry name" value="GGDEF"/>
    <property type="match status" value="1"/>
</dbReference>
<feature type="transmembrane region" description="Helical" evidence="4">
    <location>
        <begin position="6"/>
        <end position="28"/>
    </location>
</feature>
<feature type="transmembrane region" description="Helical" evidence="4">
    <location>
        <begin position="189"/>
        <end position="210"/>
    </location>
</feature>
<dbReference type="EC" id="2.7.7.65" evidence="1"/>
<evidence type="ECO:0000256" key="2">
    <source>
        <dbReference type="ARBA" id="ARBA00034247"/>
    </source>
</evidence>
<dbReference type="SUPFAM" id="SSF55073">
    <property type="entry name" value="Nucleotide cyclase"/>
    <property type="match status" value="1"/>
</dbReference>
<dbReference type="InterPro" id="IPR000160">
    <property type="entry name" value="GGDEF_dom"/>
</dbReference>
<accession>A0A160PFL5</accession>
<dbReference type="PANTHER" id="PTHR45138:SF9">
    <property type="entry name" value="DIGUANYLATE CYCLASE DGCM-RELATED"/>
    <property type="match status" value="1"/>
</dbReference>
<dbReference type="CDD" id="cd01949">
    <property type="entry name" value="GGDEF"/>
    <property type="match status" value="1"/>
</dbReference>
<feature type="transmembrane region" description="Helical" evidence="4">
    <location>
        <begin position="124"/>
        <end position="143"/>
    </location>
</feature>
<protein>
    <recommendedName>
        <fullName evidence="1">diguanylate cyclase</fullName>
        <ecNumber evidence="1">2.7.7.65</ecNumber>
    </recommendedName>
</protein>
<evidence type="ECO:0000313" key="7">
    <source>
        <dbReference type="Proteomes" id="UP000218288"/>
    </source>
</evidence>
<evidence type="ECO:0000256" key="1">
    <source>
        <dbReference type="ARBA" id="ARBA00012528"/>
    </source>
</evidence>
<dbReference type="Proteomes" id="UP000218288">
    <property type="component" value="Chromosome"/>
</dbReference>
<feature type="transmembrane region" description="Helical" evidence="4">
    <location>
        <begin position="70"/>
        <end position="90"/>
    </location>
</feature>
<dbReference type="PROSITE" id="PS50887">
    <property type="entry name" value="GGDEF"/>
    <property type="match status" value="1"/>
</dbReference>
<keyword evidence="4" id="KW-0812">Transmembrane</keyword>
<name>A0A160PFL5_9HYPH</name>
<dbReference type="EMBL" id="AP014809">
    <property type="protein sequence ID" value="BAU90190.1"/>
    <property type="molecule type" value="Genomic_DNA"/>
</dbReference>
<dbReference type="SMART" id="SM00267">
    <property type="entry name" value="GGDEF"/>
    <property type="match status" value="1"/>
</dbReference>
<feature type="transmembrane region" description="Helical" evidence="4">
    <location>
        <begin position="35"/>
        <end position="55"/>
    </location>
</feature>
<dbReference type="FunFam" id="3.30.70.270:FF:000001">
    <property type="entry name" value="Diguanylate cyclase domain protein"/>
    <property type="match status" value="1"/>
</dbReference>
<feature type="region of interest" description="Disordered" evidence="3">
    <location>
        <begin position="386"/>
        <end position="421"/>
    </location>
</feature>
<keyword evidence="4" id="KW-0472">Membrane</keyword>
<evidence type="ECO:0000313" key="6">
    <source>
        <dbReference type="EMBL" id="BAU90190.1"/>
    </source>
</evidence>
<dbReference type="AlphaFoldDB" id="A0A160PFL5"/>
<evidence type="ECO:0000256" key="4">
    <source>
        <dbReference type="SAM" id="Phobius"/>
    </source>
</evidence>
<dbReference type="PANTHER" id="PTHR45138">
    <property type="entry name" value="REGULATORY COMPONENTS OF SENSORY TRANSDUCTION SYSTEM"/>
    <property type="match status" value="1"/>
</dbReference>
<keyword evidence="4" id="KW-1133">Transmembrane helix</keyword>
<sequence length="421" mass="45131">MAMLDFNTLQVASISSRLAFVLVFLVTLLRHPREVYFGVWASALCSSLTASLLMLGDPPNIPLTPVKGCVVYVLYGASLALSWAGLRLFYERPACIPQVVLLALLSGLPYGALLAAGASVAWSLSTVFGGIALSTALCIVEILRTPASMRLWTQYIVLSGFGGYLFIFLLTIGVVQFASEHLASPEGGVYALLFDLWCGVFIQVGYLAMVSERAHLKLSRLAETDPLTGLANRRGLFAAIRRRAGRTSSPPRCAILLADIDHFKSINDTHGHEGGDAVLIGFAERLRSVMRKDDIIARWGGEEFLIVLDQAESSAASIVAERLRRTAEGQPFSVNGTAVTVTASIGVSIVAAGEEGIEPALSRADAALYAAKRDGRNRVCLEWPAAPSQPETRAVRAEPPSGLRGAMDDISIGEQPRSEMA</sequence>
<feature type="transmembrane region" description="Helical" evidence="4">
    <location>
        <begin position="99"/>
        <end position="118"/>
    </location>
</feature>
<feature type="domain" description="GGDEF" evidence="5">
    <location>
        <begin position="251"/>
        <end position="384"/>
    </location>
</feature>
<proteinExistence type="predicted"/>
<comment type="catalytic activity">
    <reaction evidence="2">
        <text>2 GTP = 3',3'-c-di-GMP + 2 diphosphate</text>
        <dbReference type="Rhea" id="RHEA:24898"/>
        <dbReference type="ChEBI" id="CHEBI:33019"/>
        <dbReference type="ChEBI" id="CHEBI:37565"/>
        <dbReference type="ChEBI" id="CHEBI:58805"/>
        <dbReference type="EC" id="2.7.7.65"/>
    </reaction>
</comment>
<dbReference type="RefSeq" id="WP_244573510.1">
    <property type="nucleotide sequence ID" value="NZ_AP014809.1"/>
</dbReference>
<dbReference type="InterPro" id="IPR029787">
    <property type="entry name" value="Nucleotide_cyclase"/>
</dbReference>
<evidence type="ECO:0000256" key="3">
    <source>
        <dbReference type="SAM" id="MobiDB-lite"/>
    </source>
</evidence>
<evidence type="ECO:0000259" key="5">
    <source>
        <dbReference type="PROSITE" id="PS50887"/>
    </source>
</evidence>
<dbReference type="InterPro" id="IPR043128">
    <property type="entry name" value="Rev_trsase/Diguanyl_cyclase"/>
</dbReference>
<organism evidence="6 7">
    <name type="scientific">Methylorubrum populi</name>
    <dbReference type="NCBI Taxonomy" id="223967"/>
    <lineage>
        <taxon>Bacteria</taxon>
        <taxon>Pseudomonadati</taxon>
        <taxon>Pseudomonadota</taxon>
        <taxon>Alphaproteobacteria</taxon>
        <taxon>Hyphomicrobiales</taxon>
        <taxon>Methylobacteriaceae</taxon>
        <taxon>Methylorubrum</taxon>
    </lineage>
</organism>
<gene>
    <name evidence="6" type="ORF">MPPM_1585</name>
</gene>
<reference evidence="6 7" key="1">
    <citation type="journal article" date="2016" name="Genome Announc.">
        <title>Complete Genome Sequence of Methylobacterium populi P-1M, Isolated from Pink-Pigmented Household Biofilm.</title>
        <authorList>
            <person name="Morohoshi T."/>
            <person name="Ikeda T."/>
        </authorList>
    </citation>
    <scope>NUCLEOTIDE SEQUENCE [LARGE SCALE GENOMIC DNA]</scope>
    <source>
        <strain evidence="6 7">P-1M</strain>
    </source>
</reference>
<dbReference type="InterPro" id="IPR050469">
    <property type="entry name" value="Diguanylate_Cyclase"/>
</dbReference>
<feature type="transmembrane region" description="Helical" evidence="4">
    <location>
        <begin position="155"/>
        <end position="177"/>
    </location>
</feature>
<dbReference type="GO" id="GO:0052621">
    <property type="term" value="F:diguanylate cyclase activity"/>
    <property type="evidence" value="ECO:0007669"/>
    <property type="project" value="UniProtKB-EC"/>
</dbReference>
<dbReference type="Gene3D" id="3.30.70.270">
    <property type="match status" value="1"/>
</dbReference>
<dbReference type="Pfam" id="PF00990">
    <property type="entry name" value="GGDEF"/>
    <property type="match status" value="1"/>
</dbReference>